<dbReference type="Proteomes" id="UP001063350">
    <property type="component" value="Chromosome"/>
</dbReference>
<dbReference type="Pfam" id="PF01558">
    <property type="entry name" value="POR"/>
    <property type="match status" value="1"/>
</dbReference>
<evidence type="ECO:0000256" key="1">
    <source>
        <dbReference type="ARBA" id="ARBA00023002"/>
    </source>
</evidence>
<evidence type="ECO:0000313" key="4">
    <source>
        <dbReference type="Proteomes" id="UP001063350"/>
    </source>
</evidence>
<keyword evidence="4" id="KW-1185">Reference proteome</keyword>
<protein>
    <submittedName>
        <fullName evidence="3">Indolepyruvate oxidoreductase</fullName>
    </submittedName>
</protein>
<sequence>MKQQIIVSGMGGQGVLFLTRIIAGAGVDMGLEIFTSETHGMAQRGGSVISTVKVGRFHSPLIRSGQGDVGIFLHPQNLPVHGHLLRLDARVLVNTPEKGPWYHLDATAMATEMGSPVLANLILLGYGVGKSLFFCSPQQVERAIETISPERFVENNLKAFRRGLDA</sequence>
<dbReference type="InterPro" id="IPR052198">
    <property type="entry name" value="IorB_Oxidoreductase"/>
</dbReference>
<dbReference type="AlphaFoldDB" id="A0A915U6Z3"/>
<dbReference type="InterPro" id="IPR002869">
    <property type="entry name" value="Pyrv_flavodox_OxRed_cen"/>
</dbReference>
<evidence type="ECO:0000313" key="3">
    <source>
        <dbReference type="EMBL" id="BCO10732.1"/>
    </source>
</evidence>
<proteinExistence type="predicted"/>
<dbReference type="GO" id="GO:0016903">
    <property type="term" value="F:oxidoreductase activity, acting on the aldehyde or oxo group of donors"/>
    <property type="evidence" value="ECO:0007669"/>
    <property type="project" value="InterPro"/>
</dbReference>
<dbReference type="KEGG" id="ddu:GF1_31080"/>
<dbReference type="SUPFAM" id="SSF53323">
    <property type="entry name" value="Pyruvate-ferredoxin oxidoreductase, PFOR, domain III"/>
    <property type="match status" value="1"/>
</dbReference>
<organism evidence="3 4">
    <name type="scientific">Desulfolithobacter dissulfuricans</name>
    <dbReference type="NCBI Taxonomy" id="2795293"/>
    <lineage>
        <taxon>Bacteria</taxon>
        <taxon>Pseudomonadati</taxon>
        <taxon>Thermodesulfobacteriota</taxon>
        <taxon>Desulfobulbia</taxon>
        <taxon>Desulfobulbales</taxon>
        <taxon>Desulfobulbaceae</taxon>
        <taxon>Desulfolithobacter</taxon>
    </lineage>
</organism>
<dbReference type="EMBL" id="AP024233">
    <property type="protein sequence ID" value="BCO10732.1"/>
    <property type="molecule type" value="Genomic_DNA"/>
</dbReference>
<dbReference type="PANTHER" id="PTHR43854">
    <property type="entry name" value="INDOLEPYRUVATE OXIDOREDUCTASE SUBUNIT IORB"/>
    <property type="match status" value="1"/>
</dbReference>
<feature type="domain" description="Pyruvate/ketoisovalerate oxidoreductase catalytic" evidence="2">
    <location>
        <begin position="11"/>
        <end position="164"/>
    </location>
</feature>
<dbReference type="PANTHER" id="PTHR43854:SF1">
    <property type="entry name" value="INDOLEPYRUVATE OXIDOREDUCTASE SUBUNIT IORB"/>
    <property type="match status" value="1"/>
</dbReference>
<reference evidence="3" key="1">
    <citation type="submission" date="2020-12" db="EMBL/GenBank/DDBJ databases">
        <title>Desulfobium dissulfuricans gen. nov., sp. nov., a novel mesophilic, sulfate-reducing bacterium isolated from a deep-sea hydrothermal vent.</title>
        <authorList>
            <person name="Hashimoto Y."/>
            <person name="Tame A."/>
            <person name="Sawayama S."/>
            <person name="Miyazaki J."/>
            <person name="Takai K."/>
            <person name="Nakagawa S."/>
        </authorList>
    </citation>
    <scope>NUCLEOTIDE SEQUENCE</scope>
    <source>
        <strain evidence="3">GF1</strain>
    </source>
</reference>
<accession>A0A915U6Z3</accession>
<evidence type="ECO:0000259" key="2">
    <source>
        <dbReference type="Pfam" id="PF01558"/>
    </source>
</evidence>
<dbReference type="InterPro" id="IPR019752">
    <property type="entry name" value="Pyrv/ketoisovalerate_OxRed_cat"/>
</dbReference>
<dbReference type="Gene3D" id="3.40.920.10">
    <property type="entry name" value="Pyruvate-ferredoxin oxidoreductase, PFOR, domain III"/>
    <property type="match status" value="1"/>
</dbReference>
<name>A0A915U6Z3_9BACT</name>
<dbReference type="RefSeq" id="WP_267927451.1">
    <property type="nucleotide sequence ID" value="NZ_AP024233.1"/>
</dbReference>
<gene>
    <name evidence="3" type="primary">iorB-2</name>
    <name evidence="3" type="ORF">GF1_31080</name>
</gene>
<keyword evidence="1" id="KW-0560">Oxidoreductase</keyword>